<organism evidence="1 2">
    <name type="scientific">Spirosoma taeanense</name>
    <dbReference type="NCBI Taxonomy" id="2735870"/>
    <lineage>
        <taxon>Bacteria</taxon>
        <taxon>Pseudomonadati</taxon>
        <taxon>Bacteroidota</taxon>
        <taxon>Cytophagia</taxon>
        <taxon>Cytophagales</taxon>
        <taxon>Cytophagaceae</taxon>
        <taxon>Spirosoma</taxon>
    </lineage>
</organism>
<dbReference type="RefSeq" id="WP_171739258.1">
    <property type="nucleotide sequence ID" value="NZ_CP053435.1"/>
</dbReference>
<reference evidence="1 2" key="1">
    <citation type="submission" date="2020-05" db="EMBL/GenBank/DDBJ databases">
        <title>Genome sequencing of Spirosoma sp. TS118.</title>
        <authorList>
            <person name="Lee J.-H."/>
            <person name="Jeong S."/>
            <person name="Zhao L."/>
            <person name="Jung J.-H."/>
            <person name="Kim M.-K."/>
            <person name="Lim S."/>
        </authorList>
    </citation>
    <scope>NUCLEOTIDE SEQUENCE [LARGE SCALE GENOMIC DNA]</scope>
    <source>
        <strain evidence="1 2">TS118</strain>
    </source>
</reference>
<protein>
    <submittedName>
        <fullName evidence="1">Uncharacterized protein</fullName>
    </submittedName>
</protein>
<sequence>MLLTSMMSLAQSDTPRLEGIVSVGTYQPVGMTISVRQRLFVFFPAGPIRMNTAWLNGKTGSASRFRCQLEPVGYG</sequence>
<dbReference type="KEGG" id="stae:HNV11_08495"/>
<dbReference type="AlphaFoldDB" id="A0A6M5Y807"/>
<keyword evidence="2" id="KW-1185">Reference proteome</keyword>
<proteinExistence type="predicted"/>
<name>A0A6M5Y807_9BACT</name>
<evidence type="ECO:0000313" key="1">
    <source>
        <dbReference type="EMBL" id="QJW89420.1"/>
    </source>
</evidence>
<dbReference type="EMBL" id="CP053435">
    <property type="protein sequence ID" value="QJW89420.1"/>
    <property type="molecule type" value="Genomic_DNA"/>
</dbReference>
<evidence type="ECO:0000313" key="2">
    <source>
        <dbReference type="Proteomes" id="UP000502756"/>
    </source>
</evidence>
<gene>
    <name evidence="1" type="ORF">HNV11_08495</name>
</gene>
<accession>A0A6M5Y807</accession>
<dbReference type="Proteomes" id="UP000502756">
    <property type="component" value="Chromosome"/>
</dbReference>